<name>A0A430FM74_9BIFI</name>
<evidence type="ECO:0000313" key="4">
    <source>
        <dbReference type="Proteomes" id="UP000287533"/>
    </source>
</evidence>
<feature type="compositionally biased region" description="Low complexity" evidence="2">
    <location>
        <begin position="110"/>
        <end position="123"/>
    </location>
</feature>
<comment type="caution">
    <text evidence="3">The sequence shown here is derived from an EMBL/GenBank/DDBJ whole genome shotgun (WGS) entry which is preliminary data.</text>
</comment>
<keyword evidence="1" id="KW-0175">Coiled coil</keyword>
<reference evidence="3 4" key="1">
    <citation type="submission" date="2018-09" db="EMBL/GenBank/DDBJ databases">
        <title>Characterization of the phylogenetic diversity of five novel species belonging to the genus Bifidobacterium.</title>
        <authorList>
            <person name="Lugli G.A."/>
            <person name="Duranti S."/>
            <person name="Milani C."/>
        </authorList>
    </citation>
    <scope>NUCLEOTIDE SEQUENCE [LARGE SCALE GENOMIC DNA]</scope>
    <source>
        <strain evidence="3 4">2034B</strain>
    </source>
</reference>
<dbReference type="Pfam" id="PF04977">
    <property type="entry name" value="DivIC"/>
    <property type="match status" value="1"/>
</dbReference>
<feature type="compositionally biased region" description="Low complexity" evidence="2">
    <location>
        <begin position="145"/>
        <end position="185"/>
    </location>
</feature>
<organism evidence="3 4">
    <name type="scientific">Bifidobacterium goeldii</name>
    <dbReference type="NCBI Taxonomy" id="2306975"/>
    <lineage>
        <taxon>Bacteria</taxon>
        <taxon>Bacillati</taxon>
        <taxon>Actinomycetota</taxon>
        <taxon>Actinomycetes</taxon>
        <taxon>Bifidobacteriales</taxon>
        <taxon>Bifidobacteriaceae</taxon>
        <taxon>Bifidobacterium</taxon>
    </lineage>
</organism>
<feature type="region of interest" description="Disordered" evidence="2">
    <location>
        <begin position="143"/>
        <end position="185"/>
    </location>
</feature>
<dbReference type="AlphaFoldDB" id="A0A430FM74"/>
<dbReference type="InterPro" id="IPR007060">
    <property type="entry name" value="FtsL/DivIC"/>
</dbReference>
<dbReference type="EMBL" id="QXGL01000001">
    <property type="protein sequence ID" value="RSX54015.1"/>
    <property type="molecule type" value="Genomic_DNA"/>
</dbReference>
<sequence>MSMNRNTRQRKKTGKRGRSAGPIAFFVSLFIVALGAIQMVSTFHTYALNLAELNGLKKQEAALVAKKQDLENDIARWNDDSYVAAQARERLGFVFPGEQSVRVEHPEAVTGGSQSSTSSSGTSSDKKALPWYSELAYAFKKADADPATTSTDSSDASSSSKNSSSDSNTNTTDTKTDTNTTTGKE</sequence>
<feature type="region of interest" description="Disordered" evidence="2">
    <location>
        <begin position="103"/>
        <end position="126"/>
    </location>
</feature>
<dbReference type="RefSeq" id="WP_420897308.1">
    <property type="nucleotide sequence ID" value="NZ_QXGL01000001.1"/>
</dbReference>
<dbReference type="Proteomes" id="UP000287533">
    <property type="component" value="Unassembled WGS sequence"/>
</dbReference>
<feature type="coiled-coil region" evidence="1">
    <location>
        <begin position="53"/>
        <end position="80"/>
    </location>
</feature>
<evidence type="ECO:0000256" key="1">
    <source>
        <dbReference type="SAM" id="Coils"/>
    </source>
</evidence>
<evidence type="ECO:0000256" key="2">
    <source>
        <dbReference type="SAM" id="MobiDB-lite"/>
    </source>
</evidence>
<gene>
    <name evidence="3" type="ORF">D2E25_0321</name>
</gene>
<proteinExistence type="predicted"/>
<protein>
    <submittedName>
        <fullName evidence="3">Septum formation initiator</fullName>
    </submittedName>
</protein>
<evidence type="ECO:0000313" key="3">
    <source>
        <dbReference type="EMBL" id="RSX54015.1"/>
    </source>
</evidence>
<accession>A0A430FM74</accession>
<keyword evidence="4" id="KW-1185">Reference proteome</keyword>